<evidence type="ECO:0000313" key="10">
    <source>
        <dbReference type="Proteomes" id="UP000004221"/>
    </source>
</evidence>
<accession>I4EG71</accession>
<evidence type="ECO:0000256" key="4">
    <source>
        <dbReference type="ARBA" id="ARBA00022777"/>
    </source>
</evidence>
<name>I4EG71_9BACT</name>
<protein>
    <submittedName>
        <fullName evidence="9">Serine/threonine protein kinase</fullName>
    </submittedName>
</protein>
<keyword evidence="2" id="KW-0808">Transferase</keyword>
<keyword evidence="7" id="KW-0472">Membrane</keyword>
<feature type="transmembrane region" description="Helical" evidence="7">
    <location>
        <begin position="180"/>
        <end position="203"/>
    </location>
</feature>
<dbReference type="SUPFAM" id="SSF56112">
    <property type="entry name" value="Protein kinase-like (PK-like)"/>
    <property type="match status" value="1"/>
</dbReference>
<dbReference type="InterPro" id="IPR011009">
    <property type="entry name" value="Kinase-like_dom_sf"/>
</dbReference>
<dbReference type="EMBL" id="CAGS01000177">
    <property type="protein sequence ID" value="CCF83683.1"/>
    <property type="molecule type" value="Genomic_DNA"/>
</dbReference>
<dbReference type="CDD" id="cd14014">
    <property type="entry name" value="STKc_PknB_like"/>
    <property type="match status" value="1"/>
</dbReference>
<dbReference type="PROSITE" id="PS50011">
    <property type="entry name" value="PROTEIN_KINASE_DOM"/>
    <property type="match status" value="1"/>
</dbReference>
<reference evidence="9 10" key="1">
    <citation type="journal article" date="2012" name="ISME J.">
        <title>Nitrification expanded: discovery, physiology and genomics of a nitrite-oxidizing bacterium from the phylum Chloroflexi.</title>
        <authorList>
            <person name="Sorokin D.Y."/>
            <person name="Lucker S."/>
            <person name="Vejmelkova D."/>
            <person name="Kostrikina N.A."/>
            <person name="Kleerebezem R."/>
            <person name="Rijpstra W.I."/>
            <person name="Damste J.S."/>
            <person name="Le Paslier D."/>
            <person name="Muyzer G."/>
            <person name="Wagner M."/>
            <person name="van Loosdrecht M.C."/>
            <person name="Daims H."/>
        </authorList>
    </citation>
    <scope>NUCLEOTIDE SEQUENCE [LARGE SCALE GENOMIC DNA]</scope>
    <source>
        <strain evidence="10">none</strain>
    </source>
</reference>
<evidence type="ECO:0000259" key="8">
    <source>
        <dbReference type="PROSITE" id="PS50011"/>
    </source>
</evidence>
<dbReference type="AlphaFoldDB" id="I4EG71"/>
<evidence type="ECO:0000256" key="2">
    <source>
        <dbReference type="ARBA" id="ARBA00022679"/>
    </source>
</evidence>
<evidence type="ECO:0000256" key="6">
    <source>
        <dbReference type="SAM" id="MobiDB-lite"/>
    </source>
</evidence>
<dbReference type="SMART" id="SM00220">
    <property type="entry name" value="S_TKc"/>
    <property type="match status" value="1"/>
</dbReference>
<keyword evidence="1 9" id="KW-0723">Serine/threonine-protein kinase</keyword>
<keyword evidence="4 9" id="KW-0418">Kinase</keyword>
<proteinExistence type="predicted"/>
<keyword evidence="7" id="KW-0812">Transmembrane</keyword>
<comment type="caution">
    <text evidence="9">The sequence shown here is derived from an EMBL/GenBank/DDBJ whole genome shotgun (WGS) entry which is preliminary data.</text>
</comment>
<dbReference type="InterPro" id="IPR000719">
    <property type="entry name" value="Prot_kinase_dom"/>
</dbReference>
<evidence type="ECO:0000256" key="3">
    <source>
        <dbReference type="ARBA" id="ARBA00022741"/>
    </source>
</evidence>
<feature type="region of interest" description="Disordered" evidence="6">
    <location>
        <begin position="148"/>
        <end position="171"/>
    </location>
</feature>
<dbReference type="Pfam" id="PF00069">
    <property type="entry name" value="Pkinase"/>
    <property type="match status" value="1"/>
</dbReference>
<evidence type="ECO:0000313" key="9">
    <source>
        <dbReference type="EMBL" id="CCF83683.1"/>
    </source>
</evidence>
<keyword evidence="3" id="KW-0547">Nucleotide-binding</keyword>
<keyword evidence="10" id="KW-1185">Reference proteome</keyword>
<dbReference type="GO" id="GO:0004674">
    <property type="term" value="F:protein serine/threonine kinase activity"/>
    <property type="evidence" value="ECO:0007669"/>
    <property type="project" value="UniProtKB-KW"/>
</dbReference>
<organism evidence="9 10">
    <name type="scientific">Nitrolancea hollandica Lb</name>
    <dbReference type="NCBI Taxonomy" id="1129897"/>
    <lineage>
        <taxon>Bacteria</taxon>
        <taxon>Pseudomonadati</taxon>
        <taxon>Thermomicrobiota</taxon>
        <taxon>Thermomicrobia</taxon>
        <taxon>Sphaerobacterales</taxon>
        <taxon>Sphaerobacterineae</taxon>
        <taxon>Sphaerobacteraceae</taxon>
        <taxon>Nitrolancea</taxon>
    </lineage>
</organism>
<feature type="compositionally biased region" description="Pro residues" evidence="6">
    <location>
        <begin position="238"/>
        <end position="250"/>
    </location>
</feature>
<dbReference type="GO" id="GO:0005524">
    <property type="term" value="F:ATP binding"/>
    <property type="evidence" value="ECO:0007669"/>
    <property type="project" value="UniProtKB-KW"/>
</dbReference>
<dbReference type="Proteomes" id="UP000004221">
    <property type="component" value="Unassembled WGS sequence"/>
</dbReference>
<gene>
    <name evidence="9" type="ORF">NITHO_2580002</name>
</gene>
<evidence type="ECO:0000256" key="7">
    <source>
        <dbReference type="SAM" id="Phobius"/>
    </source>
</evidence>
<evidence type="ECO:0000256" key="5">
    <source>
        <dbReference type="ARBA" id="ARBA00022840"/>
    </source>
</evidence>
<dbReference type="Gene3D" id="1.10.510.10">
    <property type="entry name" value="Transferase(Phosphotransferase) domain 1"/>
    <property type="match status" value="1"/>
</dbReference>
<dbReference type="PANTHER" id="PTHR24351">
    <property type="entry name" value="RIBOSOMAL PROTEIN S6 KINASE"/>
    <property type="match status" value="1"/>
</dbReference>
<keyword evidence="5" id="KW-0067">ATP-binding</keyword>
<feature type="compositionally biased region" description="Low complexity" evidence="6">
    <location>
        <begin position="162"/>
        <end position="171"/>
    </location>
</feature>
<evidence type="ECO:0000256" key="1">
    <source>
        <dbReference type="ARBA" id="ARBA00022527"/>
    </source>
</evidence>
<feature type="region of interest" description="Disordered" evidence="6">
    <location>
        <begin position="231"/>
        <end position="311"/>
    </location>
</feature>
<feature type="domain" description="Protein kinase" evidence="8">
    <location>
        <begin position="1"/>
        <end position="129"/>
    </location>
</feature>
<sequence>MLLTKQGRAKLTDFGIARGTVGSSLTETGMALGTAAYMAPEQASGKPVGPGVDLYAAGVILFELVTGRLPFPGENPVEVMYRQVHEPVPWPSEVNRAIPAKLEGVILRTLAKEPEQRYLTAEAMAAALAEIGAAETTRVVTAVPADGERQIPAGPATQNYRSSAPSTTTATTSRIHLSSVAVWLGGIMVAFSLAGLILLGSFLGGEKPGTADEPGLSRSSVAPSAIPSPVYSSSLPLSPAPEPSPTPSPTAAPVDESTAPPPASPSSSAGSDILPPLPSPYTTHLLEPKEPMSSYISGRVQDAESQYSPGP</sequence>
<keyword evidence="7" id="KW-1133">Transmembrane helix</keyword>